<comment type="subcellular location">
    <subcellularLocation>
        <location evidence="1">Nucleus</location>
    </subcellularLocation>
</comment>
<reference evidence="9" key="1">
    <citation type="submission" date="2020-01" db="EMBL/GenBank/DDBJ databases">
        <authorList>
            <person name="Mishra B."/>
        </authorList>
    </citation>
    <scope>NUCLEOTIDE SEQUENCE [LARGE SCALE GENOMIC DNA]</scope>
</reference>
<evidence type="ECO:0000256" key="1">
    <source>
        <dbReference type="ARBA" id="ARBA00004123"/>
    </source>
</evidence>
<feature type="region of interest" description="Disordered" evidence="7">
    <location>
        <begin position="104"/>
        <end position="169"/>
    </location>
</feature>
<dbReference type="Gene3D" id="3.30.70.330">
    <property type="match status" value="1"/>
</dbReference>
<dbReference type="PANTHER" id="PTHR19965:SF72">
    <property type="entry name" value="THO COMPLEX SUBUNIT 4A"/>
    <property type="match status" value="1"/>
</dbReference>
<dbReference type="InterPro" id="IPR012677">
    <property type="entry name" value="Nucleotide-bd_a/b_plait_sf"/>
</dbReference>
<proteinExistence type="predicted"/>
<dbReference type="SMART" id="SM01218">
    <property type="entry name" value="FoP_duplication"/>
    <property type="match status" value="1"/>
</dbReference>
<keyword evidence="4 6" id="KW-0694">RNA-binding</keyword>
<dbReference type="SMART" id="SM00360">
    <property type="entry name" value="RRM"/>
    <property type="match status" value="1"/>
</dbReference>
<evidence type="ECO:0000256" key="6">
    <source>
        <dbReference type="PROSITE-ProRule" id="PRU00176"/>
    </source>
</evidence>
<dbReference type="InterPro" id="IPR025715">
    <property type="entry name" value="FoP_C"/>
</dbReference>
<dbReference type="GO" id="GO:0005634">
    <property type="term" value="C:nucleus"/>
    <property type="evidence" value="ECO:0007669"/>
    <property type="project" value="UniProtKB-SubCell"/>
</dbReference>
<evidence type="ECO:0000259" key="8">
    <source>
        <dbReference type="PROSITE" id="PS50102"/>
    </source>
</evidence>
<dbReference type="InterPro" id="IPR000504">
    <property type="entry name" value="RRM_dom"/>
</dbReference>
<feature type="region of interest" description="Disordered" evidence="7">
    <location>
        <begin position="253"/>
        <end position="329"/>
    </location>
</feature>
<dbReference type="PROSITE" id="PS50102">
    <property type="entry name" value="RRM"/>
    <property type="match status" value="1"/>
</dbReference>
<dbReference type="EMBL" id="CACVBM020001118">
    <property type="protein sequence ID" value="CAA7032133.1"/>
    <property type="molecule type" value="Genomic_DNA"/>
</dbReference>
<feature type="compositionally biased region" description="Basic and acidic residues" evidence="7">
    <location>
        <begin position="147"/>
        <end position="159"/>
    </location>
</feature>
<dbReference type="GO" id="GO:0003729">
    <property type="term" value="F:mRNA binding"/>
    <property type="evidence" value="ECO:0007669"/>
    <property type="project" value="TreeGrafter"/>
</dbReference>
<feature type="compositionally biased region" description="Basic and acidic residues" evidence="7">
    <location>
        <begin position="305"/>
        <end position="329"/>
    </location>
</feature>
<dbReference type="CDD" id="cd12680">
    <property type="entry name" value="RRM_THOC4"/>
    <property type="match status" value="1"/>
</dbReference>
<feature type="compositionally biased region" description="Gly residues" evidence="7">
    <location>
        <begin position="269"/>
        <end position="296"/>
    </location>
</feature>
<feature type="domain" description="RRM" evidence="8">
    <location>
        <begin position="174"/>
        <end position="251"/>
    </location>
</feature>
<comment type="caution">
    <text evidence="9">The sequence shown here is derived from an EMBL/GenBank/DDBJ whole genome shotgun (WGS) entry which is preliminary data.</text>
</comment>
<keyword evidence="2" id="KW-0813">Transport</keyword>
<evidence type="ECO:0000256" key="4">
    <source>
        <dbReference type="ARBA" id="ARBA00022884"/>
    </source>
</evidence>
<evidence type="ECO:0000313" key="10">
    <source>
        <dbReference type="Proteomes" id="UP000467841"/>
    </source>
</evidence>
<dbReference type="OrthoDB" id="1049195at2759"/>
<feature type="compositionally biased region" description="Low complexity" evidence="7">
    <location>
        <begin position="256"/>
        <end position="268"/>
    </location>
</feature>
<dbReference type="InterPro" id="IPR051229">
    <property type="entry name" value="ALYREF_mRNA_export"/>
</dbReference>
<evidence type="ECO:0000256" key="2">
    <source>
        <dbReference type="ARBA" id="ARBA00022448"/>
    </source>
</evidence>
<dbReference type="InterPro" id="IPR035979">
    <property type="entry name" value="RBD_domain_sf"/>
</dbReference>
<dbReference type="Proteomes" id="UP000467841">
    <property type="component" value="Unassembled WGS sequence"/>
</dbReference>
<gene>
    <name evidence="9" type="ORF">MERR_LOCUS19368</name>
</gene>
<dbReference type="FunFam" id="3.30.70.330:FF:000273">
    <property type="entry name" value="THO complex subunit 4"/>
    <property type="match status" value="1"/>
</dbReference>
<evidence type="ECO:0000256" key="7">
    <source>
        <dbReference type="SAM" id="MobiDB-lite"/>
    </source>
</evidence>
<organism evidence="9 10">
    <name type="scientific">Microthlaspi erraticum</name>
    <dbReference type="NCBI Taxonomy" id="1685480"/>
    <lineage>
        <taxon>Eukaryota</taxon>
        <taxon>Viridiplantae</taxon>
        <taxon>Streptophyta</taxon>
        <taxon>Embryophyta</taxon>
        <taxon>Tracheophyta</taxon>
        <taxon>Spermatophyta</taxon>
        <taxon>Magnoliopsida</taxon>
        <taxon>eudicotyledons</taxon>
        <taxon>Gunneridae</taxon>
        <taxon>Pentapetalae</taxon>
        <taxon>rosids</taxon>
        <taxon>malvids</taxon>
        <taxon>Brassicales</taxon>
        <taxon>Brassicaceae</taxon>
        <taxon>Coluteocarpeae</taxon>
        <taxon>Microthlaspi</taxon>
    </lineage>
</organism>
<dbReference type="PANTHER" id="PTHR19965">
    <property type="entry name" value="RNA AND EXPORT FACTOR BINDING PROTEIN"/>
    <property type="match status" value="1"/>
</dbReference>
<evidence type="ECO:0000256" key="5">
    <source>
        <dbReference type="ARBA" id="ARBA00023242"/>
    </source>
</evidence>
<keyword evidence="5" id="KW-0539">Nucleus</keyword>
<dbReference type="SUPFAM" id="SSF54928">
    <property type="entry name" value="RNA-binding domain, RBD"/>
    <property type="match status" value="1"/>
</dbReference>
<keyword evidence="10" id="KW-1185">Reference proteome</keyword>
<dbReference type="Pfam" id="PF13865">
    <property type="entry name" value="FoP_duplication"/>
    <property type="match status" value="1"/>
</dbReference>
<evidence type="ECO:0000256" key="3">
    <source>
        <dbReference type="ARBA" id="ARBA00022816"/>
    </source>
</evidence>
<dbReference type="AlphaFoldDB" id="A0A6D2IWV8"/>
<accession>A0A6D2IWV8</accession>
<name>A0A6D2IWV8_9BRAS</name>
<keyword evidence="3" id="KW-0509">mRNA transport</keyword>
<evidence type="ECO:0000313" key="9">
    <source>
        <dbReference type="EMBL" id="CAA7032133.1"/>
    </source>
</evidence>
<dbReference type="GO" id="GO:0006406">
    <property type="term" value="P:mRNA export from nucleus"/>
    <property type="evidence" value="ECO:0007669"/>
    <property type="project" value="TreeGrafter"/>
</dbReference>
<protein>
    <recommendedName>
        <fullName evidence="8">RRM domain-containing protein</fullName>
    </recommendedName>
</protein>
<dbReference type="Pfam" id="PF00076">
    <property type="entry name" value="RRM_1"/>
    <property type="match status" value="1"/>
</dbReference>
<sequence length="329" mass="35623">MYPMIGLRVLYEAWKRDPSSDSRSRSGSGSGIAVESRFLKKGIWKRTRSDGSDLEALKVNESEAFSSSLSYFFLLRRPKRKRLSENFEMSTGLDMSLDDMIAKNRKSRGAGPTRGSGSGPGPTRRNNPNRKTNRSAPYQSSKAPESTWEHDMYSDRSEGLPRSGRSSAGIETGTKLYLSNLDYGVMNDDIKELFAEVGELKRYTVHFDRSGRSKGTAEVVFSRRGDALAAVKKYNEVQLDGKPMKIEIVGTNPQTAAAPGNGNSNGAARRGGQGRGGQQRGGGRRGGGGGRGGGGRGGRRPGKGPAEKLSAEDLDADLDKYHSGDMETN</sequence>